<evidence type="ECO:0000313" key="4">
    <source>
        <dbReference type="EMBL" id="DAE19739.1"/>
    </source>
</evidence>
<feature type="domain" description="Gp58-like" evidence="3">
    <location>
        <begin position="1070"/>
        <end position="1278"/>
    </location>
</feature>
<dbReference type="InterPro" id="IPR012892">
    <property type="entry name" value="Gp58"/>
</dbReference>
<accession>A0A8S5QLS3</accession>
<proteinExistence type="predicted"/>
<feature type="domain" description="Tail spike" evidence="2">
    <location>
        <begin position="99"/>
        <end position="364"/>
    </location>
</feature>
<evidence type="ECO:0000259" key="3">
    <source>
        <dbReference type="Pfam" id="PF07902"/>
    </source>
</evidence>
<reference evidence="4" key="1">
    <citation type="journal article" date="2021" name="Proc. Natl. Acad. Sci. U.S.A.">
        <title>A Catalog of Tens of Thousands of Viruses from Human Metagenomes Reveals Hidden Associations with Chronic Diseases.</title>
        <authorList>
            <person name="Tisza M.J."/>
            <person name="Buck C.B."/>
        </authorList>
    </citation>
    <scope>NUCLEOTIDE SEQUENCE</scope>
    <source>
        <strain evidence="4">Ct58g5</strain>
    </source>
</reference>
<dbReference type="InterPro" id="IPR010572">
    <property type="entry name" value="Tail_dom"/>
</dbReference>
<organism evidence="4">
    <name type="scientific">Siphoviridae sp. ct58g5</name>
    <dbReference type="NCBI Taxonomy" id="2826292"/>
    <lineage>
        <taxon>Viruses</taxon>
        <taxon>Duplodnaviria</taxon>
        <taxon>Heunggongvirae</taxon>
        <taxon>Uroviricota</taxon>
        <taxon>Caudoviricetes</taxon>
    </lineage>
</organism>
<sequence>MIYLFDKEEKLIKVVRKNAIKSALQKYTLTTDNYVSDRLTVEMKALNDDEFEQVEFMAIQSMENTHLFHYFYIAQKATKGEISTFTGVQSGIEELRKTPVFDKRPKNTPAKPVINELLQGTNWQARFIADTTNHSTNFYYTSVFDALKKICKVWGLEMQFFVEMNSNGLGARYIDFKKKIGEAVGKRVVYGHNALEILKEVERTNIFTALIGRGKGEQVSSAEESGKGGDGYGRKITFEDVVWSKAKGDPLDKPKGQKYLEIPEMTRVYGIKNSNGSMRPKIGFTDFNEEENPNELIKLTYQTLINLARPQLALKTSSVYLRGVKIGDTIRVVRHDKKLDYDTRIFEITFNRLNNQSSDIKLGDQIGESSSSKAQAVADKAVEEFINNEFNSFIENLPDFIRTADGFNTNWYSVEDPTKKYPKKVMINDIWYKPDPEHEGHKIMYRWTGEVWEEILRTYNEVSLRGAIDQKFNELKQAMDQQSAKTEQQINDALSKSGLGKLANDAKKIAEQTKGELEKVKQQNQTAKNELTTFKQKVQEDLDGKPSLKKVTDLIDGVKEQFTTNVGLRNYMLETGLPANSAKGSKIYKFSKDTYNWETNKKIRVSFDYSADQTVRKFQVARITRFKNGITHWDSLIDIDGKDYIDTTVDKNGKYSHILSWPSYKGKNASEIESMDCYLTISDGSGNVKLEKLMLSVGTNETDWVPAFEDQTNEIKEITQTQAEFEKTAQGLKTKLDSISTNFNPDGTTSEKFNRFLETKTAEGISRERVEFGKNYVAKNTYNEKISEIEQKFNRTDGQLTQFATYKNGLDGQYATITKQLSDNQTAYSDFKHTSDTLVQTFGTTGDQIANNISRMLLNNQMFQVEIGKYSTTGGPNMIRNSRADDGFKYWEGQNLERWDHEFYFNGQKHMFMLKQVSWMRSPRFLLKKNTDYILNFFGFNSGNTKNLKISIRKRKKGQTNDYTAVETLFNKSTKPILDTTKAVKKSIKFNTGDFDEGYLYIENAGPDNGADKWSGVFLTEFDLYEGVSDRLWQPAPEDATLEVDKTVEATRTQVTQLNDSYSIRNLNNAGDVLGQLNLNPDGSIKINEGLLSIGEKTYIKDGVIKKSMIGNAQIDTAHIREIDASQANIFNLNVNNINGLNAEFIKAKIEYALVEWLRGKRISAMNGKTIFNLNDGRLSFHDNNTGIYREEPGASSQGMFFRNDDIRVDGYHRINSKVIIGADRRDNDIFRNWSQGGFNGMIVDTVRGIGTEGHDNADKVTFVGDRFKFTHSYEYDRETNSPPYGWNITTWGAPKILPFGTNLRNTSVQAGDFGFLNDNGNAIFIRQVLRTLKTALQHFVNAGFVTDDFIPQNGKSMRIALHSSIRNAVTNSLRDFDKLGI</sequence>
<dbReference type="Pfam" id="PF07902">
    <property type="entry name" value="Gp58"/>
    <property type="match status" value="1"/>
</dbReference>
<dbReference type="EMBL" id="BK015685">
    <property type="protein sequence ID" value="DAE19739.1"/>
    <property type="molecule type" value="Genomic_DNA"/>
</dbReference>
<dbReference type="Pfam" id="PF06605">
    <property type="entry name" value="Prophage_tail"/>
    <property type="match status" value="1"/>
</dbReference>
<dbReference type="NCBIfam" id="TIGR01665">
    <property type="entry name" value="put_anti_recept"/>
    <property type="match status" value="1"/>
</dbReference>
<evidence type="ECO:0000259" key="2">
    <source>
        <dbReference type="Pfam" id="PF06605"/>
    </source>
</evidence>
<evidence type="ECO:0000256" key="1">
    <source>
        <dbReference type="SAM" id="Coils"/>
    </source>
</evidence>
<dbReference type="InterPro" id="IPR007119">
    <property type="entry name" value="Phage_tail_spike_N"/>
</dbReference>
<name>A0A8S5QLS3_9CAUD</name>
<keyword evidence="1" id="KW-0175">Coiled coil</keyword>
<feature type="coiled-coil region" evidence="1">
    <location>
        <begin position="476"/>
        <end position="537"/>
    </location>
</feature>
<protein>
    <submittedName>
        <fullName evidence="4">Minor structural protein</fullName>
    </submittedName>
</protein>